<evidence type="ECO:0000256" key="2">
    <source>
        <dbReference type="SAM" id="MobiDB-lite"/>
    </source>
</evidence>
<dbReference type="Gene3D" id="1.10.340.70">
    <property type="match status" value="1"/>
</dbReference>
<dbReference type="FunFam" id="3.30.70.270:FF:000020">
    <property type="entry name" value="Transposon Tf2-6 polyprotein-like Protein"/>
    <property type="match status" value="1"/>
</dbReference>
<feature type="region of interest" description="Disordered" evidence="2">
    <location>
        <begin position="41"/>
        <end position="64"/>
    </location>
</feature>
<dbReference type="CDD" id="cd09279">
    <property type="entry name" value="RNase_HI_like"/>
    <property type="match status" value="1"/>
</dbReference>
<protein>
    <submittedName>
        <fullName evidence="5">Uncharacterized protein</fullName>
    </submittedName>
</protein>
<feature type="domain" description="Integrase catalytic" evidence="4">
    <location>
        <begin position="1796"/>
        <end position="1956"/>
    </location>
</feature>
<dbReference type="Gene3D" id="2.40.70.10">
    <property type="entry name" value="Acid Proteases"/>
    <property type="match status" value="1"/>
</dbReference>
<organism evidence="5">
    <name type="scientific">Vitis vinifera</name>
    <name type="common">Grape</name>
    <dbReference type="NCBI Taxonomy" id="29760"/>
    <lineage>
        <taxon>Eukaryota</taxon>
        <taxon>Viridiplantae</taxon>
        <taxon>Streptophyta</taxon>
        <taxon>Embryophyta</taxon>
        <taxon>Tracheophyta</taxon>
        <taxon>Spermatophyta</taxon>
        <taxon>Magnoliopsida</taxon>
        <taxon>eudicotyledons</taxon>
        <taxon>Gunneridae</taxon>
        <taxon>Pentapetalae</taxon>
        <taxon>rosids</taxon>
        <taxon>Vitales</taxon>
        <taxon>Vitaceae</taxon>
        <taxon>Viteae</taxon>
        <taxon>Vitis</taxon>
    </lineage>
</organism>
<gene>
    <name evidence="5" type="ORF">VITISV_038647</name>
</gene>
<dbReference type="InterPro" id="IPR041588">
    <property type="entry name" value="Integrase_H2C2"/>
</dbReference>
<dbReference type="FunFam" id="3.30.420.10:FF:000032">
    <property type="entry name" value="Retrovirus-related Pol polyprotein from transposon 297-like Protein"/>
    <property type="match status" value="1"/>
</dbReference>
<dbReference type="InterPro" id="IPR041577">
    <property type="entry name" value="RT_RNaseH_2"/>
</dbReference>
<dbReference type="GO" id="GO:0003676">
    <property type="term" value="F:nucleic acid binding"/>
    <property type="evidence" value="ECO:0007669"/>
    <property type="project" value="InterPro"/>
</dbReference>
<evidence type="ECO:0000259" key="3">
    <source>
        <dbReference type="PROSITE" id="PS50879"/>
    </source>
</evidence>
<dbReference type="PANTHER" id="PTHR48475">
    <property type="entry name" value="RIBONUCLEASE H"/>
    <property type="match status" value="1"/>
</dbReference>
<dbReference type="InterPro" id="IPR001584">
    <property type="entry name" value="Integrase_cat-core"/>
</dbReference>
<dbReference type="InterPro" id="IPR036397">
    <property type="entry name" value="RNaseH_sf"/>
</dbReference>
<dbReference type="Gene3D" id="3.30.70.270">
    <property type="match status" value="2"/>
</dbReference>
<dbReference type="CDD" id="cd01647">
    <property type="entry name" value="RT_LTR"/>
    <property type="match status" value="1"/>
</dbReference>
<dbReference type="EMBL" id="AM483970">
    <property type="protein sequence ID" value="CAN62141.1"/>
    <property type="molecule type" value="Genomic_DNA"/>
</dbReference>
<feature type="region of interest" description="Disordered" evidence="2">
    <location>
        <begin position="1028"/>
        <end position="1050"/>
    </location>
</feature>
<dbReference type="InterPro" id="IPR002156">
    <property type="entry name" value="RNaseH_domain"/>
</dbReference>
<accession>A5C6G8</accession>
<dbReference type="Gene3D" id="3.10.10.10">
    <property type="entry name" value="HIV Type 1 Reverse Transcriptase, subunit A, domain 1"/>
    <property type="match status" value="1"/>
</dbReference>
<dbReference type="Pfam" id="PF17921">
    <property type="entry name" value="Integrase_H2C2"/>
    <property type="match status" value="1"/>
</dbReference>
<feature type="domain" description="RNase H type-1" evidence="3">
    <location>
        <begin position="1518"/>
        <end position="1651"/>
    </location>
</feature>
<dbReference type="InterPro" id="IPR021109">
    <property type="entry name" value="Peptidase_aspartic_dom_sf"/>
</dbReference>
<dbReference type="Pfam" id="PF13456">
    <property type="entry name" value="RVT_3"/>
    <property type="match status" value="1"/>
</dbReference>
<dbReference type="SUPFAM" id="SSF53098">
    <property type="entry name" value="Ribonuclease H-like"/>
    <property type="match status" value="2"/>
</dbReference>
<sequence>MASIQEAIASLGRRIDGQQAQQVPPLVGAYQSAPQAMPFTLHSQTGVAPPPSTVPTPTSEDPHAHMDRLEQGLRQLRASDRATTWEGFDGVSVYWHWLSTSPSPMLQHHDEGSWTGRASDDYSFPTIFEWGGPALVCIFEGLEAPHMGRLGPGVPTTVFVYNTVVDVSRRELEALRQRSDESVSSFISRWRGKIAEIIDRPSERDQIQMVLRSLQPRIARHVVGAPFTDFRSLVMALYDVEDGISRGLWTDSSPSDIREKKPFVGSRPADVSVIGSSSQRPLRRHQSIPQFPEPHSSYASHQYRPRAPRPAYDQTYTPQTLALPYYASQGIERPSVSYTATGQPCYAAQFTARPVAPYPRPRAQQTFAPFALRDLIDQGLVHLGQSSVTTNPLPAHTTHAVPPPADDIHFLEFDVIDDHIHMLSGDDSDPEPIMPDVIYETSGVTLGPRMPAPFRLVPEAASVQAATVEPLILPHYSVQTPFILIPHVEGVQAPYVDDSQTMDIQYVLRGGRVMRQPPPAAAARPLGGTSSQKESTQARISIWSLLASSSTHRDALTRALSQIRVDTTTTPEGLIHMMTAGRATCIVFSDDDLPPEGSGHTHPLYISVGCSGRRVPSVLLDNGSALNVCPLATAIALGYAPSNFGPSTQTVRAYDSTRKEVMGTLEIELLIGTTTFITIFQVLRIPTSFNLLLGRPWIHRAGAIPSSLHQKVKFIHEGQVQTLELRDFCRDFVAMSFDQHGSTVVLDIMRGMSYLPGMGLGRRQHGPSEFITIPDHDVPFGLGFIPTEADYRYMARLRRERVRARLTHTPFYYPVRPYTRSLADYFVRASEPHASSDRIIRGLSTTQEAELQHLVQQLRLRDGAPGPSTFALIAPSSPDRTSLMTLCFPVETDEHGTFVEVGDIVDGAAPHDVYIDEMLALSLSQIEETIQPGLASSFDLFGVFVIELAKKSLTAPALESAEDLIAFDDLMDSHVGIVEGASDFVDPPLSFDILSGFVSRSDVVFDDSSMDLSMFEYLPASRDIALLHDSDDDSSPDSDSDPVDQRVSPTVGDTEIVDFGTADQPRELRIGSDLSTYERDSLIQLLRSYLDVFAWSYEDMPDLDPSIVQHRLPLLPHARPVKQKLRRLHPRWSLQVKEEIQKQLSVGFLSMVEYPEWLANVVPVPKKDGKVRVCVDFRDLNKASPKDDFPLPHIDMLVDSTIGHPMLSFMDGFFGYSQILMAPEDMEKTSFITEWGTYCYRVMPFGLKNAGATYQRAATTLFHDMLHRDVGVYVDDMIVKSRDRSDHLAALERFFERIRQFRLRLNPKKCTFGVTSGKLLGYMVSERGIEVDPDKIRAILDMPGPRTEREVRGFLGRLQYISRFIARLTNICEPIFRLLRKSQPTVWDDQCQRAFERIREYLLSPPVLAPPTPGRSLLLYLSVSDVALGCMLAQLDDSGKDRAIYYLSKRMLDYETRPALVGRLMRWLVLLTEFDIHYVTQKSIRGSIVADHLASLPVSDARAIDDDFPDENVAAVTSLSGWRMYFDGAANHSGYGIGVLLISPHGDQIPRSVHLAFSDRHPATNNIVEYEACILGLETALELGIRQMEAFGDSNLVLRQIQGEWKTRDVKLKPYHAYLELLVGRFDDLRYTHLPRAQNQFADALATLASMIDIPVDATVQPLLIESRSAPCAYCCLIDDVEPDRWFAMATTTKDKRALRQLATRFMICGKTLYRQSPDGMLLLCLDRASADRVMREVHAGVCRPHMGGHMLARKTMRTGYFWLTMETDCCQFVQRCPECQIHGDLIHVPPSELHALTSPWPFSVWGIDIIGKISPKSSSGHEFILVAIDYFTKWVEAASYARLTSSGVASFIRSHIICRYGVPHELISDRGVHFRAEVDTLVQRYSIRHHRSSAYRPQTNGAVEAANKNIKRILRRMVETSRDWSEKLPFALWAYRTSFRTSTGATPYSLVYGMEAVLPIEIEMGSLRLNLLDERRLRAVDHVRAYQRKMARAFKKRIRPKPLRIGDLVLKVIRGLIRDPRGKFRPNWSGPYFIRELTLEGAAWLMDLDGNRFSEPTNVDQLKRYYV</sequence>
<dbReference type="InterPro" id="IPR012337">
    <property type="entry name" value="RNaseH-like_sf"/>
</dbReference>
<feature type="compositionally biased region" description="Acidic residues" evidence="2">
    <location>
        <begin position="1030"/>
        <end position="1042"/>
    </location>
</feature>
<evidence type="ECO:0000259" key="4">
    <source>
        <dbReference type="PROSITE" id="PS50994"/>
    </source>
</evidence>
<dbReference type="Pfam" id="PF00078">
    <property type="entry name" value="RVT_1"/>
    <property type="match status" value="1"/>
</dbReference>
<dbReference type="CDD" id="cd00303">
    <property type="entry name" value="retropepsin_like"/>
    <property type="match status" value="1"/>
</dbReference>
<feature type="region of interest" description="Disordered" evidence="2">
    <location>
        <begin position="256"/>
        <end position="305"/>
    </location>
</feature>
<dbReference type="GO" id="GO:0006310">
    <property type="term" value="P:DNA recombination"/>
    <property type="evidence" value="ECO:0007669"/>
    <property type="project" value="UniProtKB-KW"/>
</dbReference>
<dbReference type="InterPro" id="IPR043502">
    <property type="entry name" value="DNA/RNA_pol_sf"/>
</dbReference>
<reference evidence="5" key="1">
    <citation type="journal article" date="2007" name="PLoS ONE">
        <title>The first genome sequence of an elite grapevine cultivar (Pinot noir Vitis vinifera L.): coping with a highly heterozygous genome.</title>
        <authorList>
            <person name="Velasco R."/>
            <person name="Zharkikh A."/>
            <person name="Troggio M."/>
            <person name="Cartwright D.A."/>
            <person name="Cestaro A."/>
            <person name="Pruss D."/>
            <person name="Pindo M."/>
            <person name="FitzGerald L.M."/>
            <person name="Vezzulli S."/>
            <person name="Reid J."/>
            <person name="Malacarne G."/>
            <person name="Iliev D."/>
            <person name="Coppola G."/>
            <person name="Wardell B."/>
            <person name="Micheletti D."/>
            <person name="Macalma T."/>
            <person name="Facci M."/>
            <person name="Mitchell J.T."/>
            <person name="Perazzolli M."/>
            <person name="Eldredge G."/>
            <person name="Gatto P."/>
            <person name="Oyzerski R."/>
            <person name="Moretto M."/>
            <person name="Gutin N."/>
            <person name="Stefanini M."/>
            <person name="Chen Y."/>
            <person name="Segala C."/>
            <person name="Davenport C."/>
            <person name="Dematte L."/>
            <person name="Mraz A."/>
            <person name="Battilana J."/>
            <person name="Stormo K."/>
            <person name="Costa F."/>
            <person name="Tao Q."/>
            <person name="Si-Ammour A."/>
            <person name="Harkins T."/>
            <person name="Lackey A."/>
            <person name="Perbost C."/>
            <person name="Taillon B."/>
            <person name="Stella A."/>
            <person name="Solovyev V."/>
            <person name="Fawcett J.A."/>
            <person name="Sterck L."/>
            <person name="Vandepoele K."/>
            <person name="Grando S.M."/>
            <person name="Toppo S."/>
            <person name="Moser C."/>
            <person name="Lanchbury J."/>
            <person name="Bogden R."/>
            <person name="Skolnick M."/>
            <person name="Sgaramella V."/>
            <person name="Bhatnagar S.K."/>
            <person name="Fontana P."/>
            <person name="Gutin A."/>
            <person name="Van de Peer Y."/>
            <person name="Salamini F."/>
            <person name="Viola R."/>
        </authorList>
    </citation>
    <scope>NUCLEOTIDE SEQUENCE</scope>
</reference>
<dbReference type="SUPFAM" id="SSF56672">
    <property type="entry name" value="DNA/RNA polymerases"/>
    <property type="match status" value="1"/>
</dbReference>
<dbReference type="Gene3D" id="3.30.420.10">
    <property type="entry name" value="Ribonuclease H-like superfamily/Ribonuclease H"/>
    <property type="match status" value="2"/>
</dbReference>
<dbReference type="InterPro" id="IPR000477">
    <property type="entry name" value="RT_dom"/>
</dbReference>
<dbReference type="InterPro" id="IPR043128">
    <property type="entry name" value="Rev_trsase/Diguanyl_cyclase"/>
</dbReference>
<dbReference type="GO" id="GO:0004523">
    <property type="term" value="F:RNA-DNA hybrid ribonuclease activity"/>
    <property type="evidence" value="ECO:0007669"/>
    <property type="project" value="InterPro"/>
</dbReference>
<proteinExistence type="predicted"/>
<name>A5C6G8_VITVI</name>
<dbReference type="PROSITE" id="PS50994">
    <property type="entry name" value="INTEGRASE"/>
    <property type="match status" value="1"/>
</dbReference>
<dbReference type="PANTHER" id="PTHR48475:SF1">
    <property type="entry name" value="RNASE H TYPE-1 DOMAIN-CONTAINING PROTEIN"/>
    <property type="match status" value="1"/>
</dbReference>
<keyword evidence="1" id="KW-0233">DNA recombination</keyword>
<dbReference type="PROSITE" id="PS50879">
    <property type="entry name" value="RNASE_H_1"/>
    <property type="match status" value="1"/>
</dbReference>
<dbReference type="Pfam" id="PF17919">
    <property type="entry name" value="RT_RNaseH_2"/>
    <property type="match status" value="1"/>
</dbReference>
<dbReference type="GO" id="GO:0015074">
    <property type="term" value="P:DNA integration"/>
    <property type="evidence" value="ECO:0007669"/>
    <property type="project" value="InterPro"/>
</dbReference>
<evidence type="ECO:0000256" key="1">
    <source>
        <dbReference type="ARBA" id="ARBA00023172"/>
    </source>
</evidence>
<evidence type="ECO:0000313" key="5">
    <source>
        <dbReference type="EMBL" id="CAN62141.1"/>
    </source>
</evidence>